<dbReference type="SMART" id="SM00354">
    <property type="entry name" value="HTH_LACI"/>
    <property type="match status" value="1"/>
</dbReference>
<dbReference type="InterPro" id="IPR010982">
    <property type="entry name" value="Lambda_DNA-bd_dom_sf"/>
</dbReference>
<evidence type="ECO:0000256" key="1">
    <source>
        <dbReference type="ARBA" id="ARBA00023015"/>
    </source>
</evidence>
<dbReference type="SUPFAM" id="SSF53822">
    <property type="entry name" value="Periplasmic binding protein-like I"/>
    <property type="match status" value="1"/>
</dbReference>
<dbReference type="Pfam" id="PF00356">
    <property type="entry name" value="LacI"/>
    <property type="match status" value="1"/>
</dbReference>
<comment type="caution">
    <text evidence="5">The sequence shown here is derived from an EMBL/GenBank/DDBJ whole genome shotgun (WGS) entry which is preliminary data.</text>
</comment>
<dbReference type="Gene3D" id="1.10.260.40">
    <property type="entry name" value="lambda repressor-like DNA-binding domains"/>
    <property type="match status" value="1"/>
</dbReference>
<keyword evidence="6" id="KW-1185">Reference proteome</keyword>
<dbReference type="Proteomes" id="UP001549019">
    <property type="component" value="Unassembled WGS sequence"/>
</dbReference>
<evidence type="ECO:0000313" key="5">
    <source>
        <dbReference type="EMBL" id="MET3111616.1"/>
    </source>
</evidence>
<dbReference type="SUPFAM" id="SSF47413">
    <property type="entry name" value="lambda repressor-like DNA-binding domains"/>
    <property type="match status" value="1"/>
</dbReference>
<dbReference type="PROSITE" id="PS00356">
    <property type="entry name" value="HTH_LACI_1"/>
    <property type="match status" value="1"/>
</dbReference>
<dbReference type="InterPro" id="IPR028082">
    <property type="entry name" value="Peripla_BP_I"/>
</dbReference>
<dbReference type="Pfam" id="PF00532">
    <property type="entry name" value="Peripla_BP_1"/>
    <property type="match status" value="1"/>
</dbReference>
<evidence type="ECO:0000256" key="2">
    <source>
        <dbReference type="ARBA" id="ARBA00023125"/>
    </source>
</evidence>
<dbReference type="PANTHER" id="PTHR30146">
    <property type="entry name" value="LACI-RELATED TRANSCRIPTIONAL REPRESSOR"/>
    <property type="match status" value="1"/>
</dbReference>
<gene>
    <name evidence="5" type="ORF">ABHD89_002031</name>
</gene>
<dbReference type="PRINTS" id="PR00036">
    <property type="entry name" value="HTHLACI"/>
</dbReference>
<dbReference type="PROSITE" id="PS50932">
    <property type="entry name" value="HTH_LACI_2"/>
    <property type="match status" value="1"/>
</dbReference>
<keyword evidence="3" id="KW-0804">Transcription</keyword>
<dbReference type="Gene3D" id="3.40.50.2300">
    <property type="match status" value="2"/>
</dbReference>
<accession>A0ABV2EBD3</accession>
<keyword evidence="1" id="KW-0805">Transcription regulation</keyword>
<keyword evidence="2" id="KW-0238">DNA-binding</keyword>
<sequence length="332" mass="37009">MKVTMKDIAREAGVSVATVSHVINDTKNITEVKKKKVLEIIDKYNYVPNSTAKNLRRKSTKTAALVVSSSTDSFVNEMIFGVEKKAREMGYSLLLVNTNEDAVYEEKTIKILHSKMVDGIILSPTSNDLDYLNKFTKSMPIVLVNRYNEVVKNAPRVTGDNYTIGFDATEHLIEHGHNNIGLIYSVPNVSTTEERIRGYKEALEKYNLTYKNNYLEIGYGTVDGGGKAAEELLKRHKEITALFILNDFMTVGVISKLRELSITIPDDIALIGFGDSPASAIIDPPVTNMILPPQEIGEKAFKLLLKKINKENDIENFELPASMVVRKSCGCQ</sequence>
<name>A0ABV2EBD3_9STAP</name>
<dbReference type="CDD" id="cd06267">
    <property type="entry name" value="PBP1_LacI_sugar_binding-like"/>
    <property type="match status" value="1"/>
</dbReference>
<protein>
    <submittedName>
        <fullName evidence="5">LacI family transcriptional regulator</fullName>
    </submittedName>
</protein>
<evidence type="ECO:0000313" key="6">
    <source>
        <dbReference type="Proteomes" id="UP001549019"/>
    </source>
</evidence>
<reference evidence="5 6" key="1">
    <citation type="submission" date="2024-05" db="EMBL/GenBank/DDBJ databases">
        <title>Genomic Encyclopedia of Type Strains, Phase IV (KMG-IV): sequencing the most valuable type-strain genomes for metagenomic binning, comparative biology and taxonomic classification.</title>
        <authorList>
            <person name="Goeker M."/>
        </authorList>
    </citation>
    <scope>NUCLEOTIDE SEQUENCE [LARGE SCALE GENOMIC DNA]</scope>
    <source>
        <strain evidence="5 6">DSM 25286</strain>
    </source>
</reference>
<dbReference type="PANTHER" id="PTHR30146:SF109">
    <property type="entry name" value="HTH-TYPE TRANSCRIPTIONAL REGULATOR GALS"/>
    <property type="match status" value="1"/>
</dbReference>
<dbReference type="EMBL" id="JBDZDV010000005">
    <property type="protein sequence ID" value="MET3111616.1"/>
    <property type="molecule type" value="Genomic_DNA"/>
</dbReference>
<organism evidence="5 6">
    <name type="scientific">Salinicoccus halitifaciens</name>
    <dbReference type="NCBI Taxonomy" id="1073415"/>
    <lineage>
        <taxon>Bacteria</taxon>
        <taxon>Bacillati</taxon>
        <taxon>Bacillota</taxon>
        <taxon>Bacilli</taxon>
        <taxon>Bacillales</taxon>
        <taxon>Staphylococcaceae</taxon>
        <taxon>Salinicoccus</taxon>
    </lineage>
</organism>
<dbReference type="RefSeq" id="WP_230821293.1">
    <property type="nucleotide sequence ID" value="NZ_JAJNCU010000002.1"/>
</dbReference>
<feature type="domain" description="HTH lacI-type" evidence="4">
    <location>
        <begin position="3"/>
        <end position="57"/>
    </location>
</feature>
<evidence type="ECO:0000259" key="4">
    <source>
        <dbReference type="PROSITE" id="PS50932"/>
    </source>
</evidence>
<evidence type="ECO:0000256" key="3">
    <source>
        <dbReference type="ARBA" id="ARBA00023163"/>
    </source>
</evidence>
<dbReference type="InterPro" id="IPR000843">
    <property type="entry name" value="HTH_LacI"/>
</dbReference>
<proteinExistence type="predicted"/>
<dbReference type="CDD" id="cd01392">
    <property type="entry name" value="HTH_LacI"/>
    <property type="match status" value="1"/>
</dbReference>
<dbReference type="InterPro" id="IPR001761">
    <property type="entry name" value="Peripla_BP/Lac1_sug-bd_dom"/>
</dbReference>